<dbReference type="Proteomes" id="UP001596405">
    <property type="component" value="Unassembled WGS sequence"/>
</dbReference>
<dbReference type="Pfam" id="PF13163">
    <property type="entry name" value="DUF3999"/>
    <property type="match status" value="1"/>
</dbReference>
<dbReference type="InterPro" id="IPR025060">
    <property type="entry name" value="DUF3999"/>
</dbReference>
<evidence type="ECO:0000313" key="3">
    <source>
        <dbReference type="Proteomes" id="UP001596405"/>
    </source>
</evidence>
<keyword evidence="1" id="KW-1133">Transmembrane helix</keyword>
<comment type="caution">
    <text evidence="2">The sequence shown here is derived from an EMBL/GenBank/DDBJ whole genome shotgun (WGS) entry which is preliminary data.</text>
</comment>
<evidence type="ECO:0000313" key="2">
    <source>
        <dbReference type="EMBL" id="MFC6996009.1"/>
    </source>
</evidence>
<dbReference type="RefSeq" id="WP_161486768.1">
    <property type="nucleotide sequence ID" value="NZ_JBHSYQ010000001.1"/>
</dbReference>
<evidence type="ECO:0000256" key="1">
    <source>
        <dbReference type="SAM" id="Phobius"/>
    </source>
</evidence>
<proteinExistence type="predicted"/>
<keyword evidence="3" id="KW-1185">Reference proteome</keyword>
<gene>
    <name evidence="2" type="ORF">ACFQHR_00150</name>
</gene>
<keyword evidence="1" id="KW-0812">Transmembrane</keyword>
<organism evidence="2 3">
    <name type="scientific">Rufibacter roseus</name>
    <dbReference type="NCBI Taxonomy" id="1567108"/>
    <lineage>
        <taxon>Bacteria</taxon>
        <taxon>Pseudomonadati</taxon>
        <taxon>Bacteroidota</taxon>
        <taxon>Cytophagia</taxon>
        <taxon>Cytophagales</taxon>
        <taxon>Hymenobacteraceae</taxon>
        <taxon>Rufibacter</taxon>
    </lineage>
</organism>
<accession>A0ABW2DHY4</accession>
<keyword evidence="1" id="KW-0472">Membrane</keyword>
<feature type="transmembrane region" description="Helical" evidence="1">
    <location>
        <begin position="392"/>
        <end position="413"/>
    </location>
</feature>
<sequence length="422" mass="48538">MFLPLMPKSLFLLTFCLFTLFQHWVQAQDFRWQAQVDPVSETGYYRVLLPAPVVGRLQPDATDIRLYRPDGQEVPYVLRAEKPVQYRTLFKPYQILNYTRRQGGTSELIIHNPDRRTINNISLVIGNADVRQEVSLSGSDNQQDWYVLKAQDVLYSIRSAQSTNEVKLLDFPLSNYKYFRLQLNDSTSAPLNILRAGYYDTQSETGKYTTIPVKAFTRTDSAKTTYLHLNFGQPMYPEQVVFHISGPQLYHRTGKVILGERRVHERRRRKRRRRSHLEEISVPLVLHSNSPAVVDLPRQKVEELKIQIDNADNPPLDIDSVKVLHLNQYLVAQLEANKPYTLRFGDEDSPAPEYDLAYFKDSIPANPPVVTVSNITTIQTPEKKKSAKGSTYLIWAAIAIVAVGLGFMTRQLLRDMNQKKEK</sequence>
<protein>
    <submittedName>
        <fullName evidence="2">DUF3999 family protein</fullName>
    </submittedName>
</protein>
<dbReference type="EMBL" id="JBHSYQ010000001">
    <property type="protein sequence ID" value="MFC6996009.1"/>
    <property type="molecule type" value="Genomic_DNA"/>
</dbReference>
<name>A0ABW2DHY4_9BACT</name>
<reference evidence="3" key="1">
    <citation type="journal article" date="2019" name="Int. J. Syst. Evol. Microbiol.">
        <title>The Global Catalogue of Microorganisms (GCM) 10K type strain sequencing project: providing services to taxonomists for standard genome sequencing and annotation.</title>
        <authorList>
            <consortium name="The Broad Institute Genomics Platform"/>
            <consortium name="The Broad Institute Genome Sequencing Center for Infectious Disease"/>
            <person name="Wu L."/>
            <person name="Ma J."/>
        </authorList>
    </citation>
    <scope>NUCLEOTIDE SEQUENCE [LARGE SCALE GENOMIC DNA]</scope>
    <source>
        <strain evidence="3">CGMCC 4.7393</strain>
    </source>
</reference>